<dbReference type="PROSITE" id="PS00022">
    <property type="entry name" value="EGF_1"/>
    <property type="match status" value="1"/>
</dbReference>
<evidence type="ECO:0000256" key="25">
    <source>
        <dbReference type="PIRSR" id="PIRSR002512-1"/>
    </source>
</evidence>
<accession>A0A401S8N8</accession>
<dbReference type="FunFam" id="2.10.25.10:FF:000155">
    <property type="entry name" value="Integrin beta"/>
    <property type="match status" value="1"/>
</dbReference>
<dbReference type="GO" id="GO:0046872">
    <property type="term" value="F:metal ion binding"/>
    <property type="evidence" value="ECO:0007669"/>
    <property type="project" value="UniProtKB-KW"/>
</dbReference>
<sequence>MADSGLSLITRWSKIDIGCTVKMDLKTNLGTAIVCCWMWLGLVHSDGRVCLEANAESCEECIQAGQNCGWCSQVEFLRHGVLPMARCDDIESLKRRGCPMEHIENPKGSVTIISDKNLTGVENGKKVNSEDVSQIQTQKHIVKLRPGEPQTFSLQFQRAEDYPIDLYYLVDPSLSQQDDLENMKRLGIELERKLQKTTTDFRIGLGILQKNSCTAGEICRSQFSFKNVLSLTSDGARFNTLLNSQTFTASQNSSEDGADAIMQAVVCGDTTGWRSVTKMLVYYTNTGLHFARDGQGSGLLPNDGKCHIDSQGVYTLNHHHDHPSISQLAQKLADNNIHLFFAVKEEFKDIYKMFRDSIPKSEVGILTPNSSDVIKLILDAYHALSFAVILENSSLPEGVIMHSTVYCNNNTVHTEEDSSKCSGIHTGDKVKFDIHITAKKCPKNEQEATIQLKPTGFNEKVEITLKFLCECECNKQEITKRPDCNEGNGKIECGVCKCNEGHIGRFCECNIDEIHREDMLASCRKDNASLVCSGIGDCICGECECQKRENPNEYISGKYCECDNFSCDRFNGLLCGGNGICHCGKCECLPTFTGSACHCSIDMDSCKSLNGRICNNKGICECGRCRCTEGFTGPTCEHCPTCSGVCTDLKDCVLCKAFKKGPKKEICDQCGFEVTLVDHPDELPQSLCRFMDPDIGNFCFSYFFNNQNVPEVHVVKIPVWC</sequence>
<dbReference type="GO" id="GO:0019960">
    <property type="term" value="F:C-X3-C chemokine binding"/>
    <property type="evidence" value="ECO:0007669"/>
    <property type="project" value="TreeGrafter"/>
</dbReference>
<feature type="disulfide bond" evidence="25">
    <location>
        <begin position="267"/>
        <end position="306"/>
    </location>
</feature>
<evidence type="ECO:0000313" key="28">
    <source>
        <dbReference type="EMBL" id="GCC26700.1"/>
    </source>
</evidence>
<dbReference type="InterPro" id="IPR040622">
    <property type="entry name" value="EGF_integrin_1"/>
</dbReference>
<feature type="disulfide bond" evidence="25">
    <location>
        <begin position="493"/>
        <end position="532"/>
    </location>
</feature>
<comment type="similarity">
    <text evidence="5 26">Belongs to the integrin beta chain family.</text>
</comment>
<keyword evidence="22" id="KW-0675">Receptor</keyword>
<feature type="disulfide bond" evidence="25">
    <location>
        <begin position="71"/>
        <end position="87"/>
    </location>
</feature>
<comment type="subcellular location">
    <subcellularLocation>
        <location evidence="26">Cell membrane</location>
        <topology evidence="26">Single-pass type I membrane protein</topology>
    </subcellularLocation>
    <subcellularLocation>
        <location evidence="3">Cell projection</location>
        <location evidence="3">Invadopodium membrane</location>
        <topology evidence="3">Single-pass type I membrane protein</topology>
    </subcellularLocation>
    <subcellularLocation>
        <location evidence="4">Cell projection</location>
        <location evidence="4">Lamellipodium</location>
    </subcellularLocation>
    <subcellularLocation>
        <location evidence="1">Cell projection</location>
        <location evidence="1">Ruffle membrane</location>
        <topology evidence="1">Single-pass type I membrane protein</topology>
    </subcellularLocation>
    <subcellularLocation>
        <location evidence="2">Melanosome</location>
    </subcellularLocation>
</comment>
<comment type="caution">
    <text evidence="28">The sequence shown here is derived from an EMBL/GenBank/DDBJ whole genome shotgun (WGS) entry which is preliminary data.</text>
</comment>
<evidence type="ECO:0000256" key="19">
    <source>
        <dbReference type="ARBA" id="ARBA00023037"/>
    </source>
</evidence>
<keyword evidence="14" id="KW-0106">Calcium</keyword>
<feature type="disulfide bond" evidence="25">
    <location>
        <begin position="540"/>
        <end position="575"/>
    </location>
</feature>
<dbReference type="GO" id="GO:0042470">
    <property type="term" value="C:melanosome"/>
    <property type="evidence" value="ECO:0007669"/>
    <property type="project" value="UniProtKB-SubCell"/>
</dbReference>
<dbReference type="GO" id="GO:0001968">
    <property type="term" value="F:fibronectin binding"/>
    <property type="evidence" value="ECO:0007669"/>
    <property type="project" value="TreeGrafter"/>
</dbReference>
<dbReference type="PRINTS" id="PR01186">
    <property type="entry name" value="INTEGRINB"/>
</dbReference>
<evidence type="ECO:0000256" key="10">
    <source>
        <dbReference type="ARBA" id="ARBA00022692"/>
    </source>
</evidence>
<keyword evidence="6" id="KW-1003">Cell membrane</keyword>
<dbReference type="GO" id="GO:0030027">
    <property type="term" value="C:lamellipodium"/>
    <property type="evidence" value="ECO:0007669"/>
    <property type="project" value="UniProtKB-SubCell"/>
</dbReference>
<feature type="disulfide bond" evidence="25">
    <location>
        <begin position="646"/>
        <end position="655"/>
    </location>
</feature>
<keyword evidence="10 26" id="KW-0812">Transmembrane</keyword>
<dbReference type="PROSITE" id="PS52047">
    <property type="entry name" value="I_EGF_2"/>
    <property type="match status" value="1"/>
</dbReference>
<feature type="disulfide bond" evidence="25">
    <location>
        <begin position="469"/>
        <end position="473"/>
    </location>
</feature>
<dbReference type="SUPFAM" id="SSF57196">
    <property type="entry name" value="EGF/Laminin"/>
    <property type="match status" value="2"/>
</dbReference>
<keyword evidence="12" id="KW-0732">Signal</keyword>
<feature type="disulfide bond" evidence="25">
    <location>
        <begin position="545"/>
        <end position="560"/>
    </location>
</feature>
<dbReference type="Pfam" id="PF23105">
    <property type="entry name" value="EGF_integrin"/>
    <property type="match status" value="1"/>
</dbReference>
<dbReference type="SMART" id="SM01242">
    <property type="entry name" value="Integrin_B_tail"/>
    <property type="match status" value="1"/>
</dbReference>
<keyword evidence="15" id="KW-0460">Magnesium</keyword>
<proteinExistence type="inferred from homology"/>
<dbReference type="GO" id="GO:0007229">
    <property type="term" value="P:integrin-mediated signaling pathway"/>
    <property type="evidence" value="ECO:0007669"/>
    <property type="project" value="UniProtKB-KW"/>
</dbReference>
<keyword evidence="11" id="KW-0479">Metal-binding</keyword>
<dbReference type="GO" id="GO:0032587">
    <property type="term" value="C:ruffle membrane"/>
    <property type="evidence" value="ECO:0007669"/>
    <property type="project" value="UniProtKB-SubCell"/>
</dbReference>
<keyword evidence="18" id="KW-1133">Transmembrane helix</keyword>
<dbReference type="STRING" id="137246.A0A401S8N8"/>
<evidence type="ECO:0000256" key="11">
    <source>
        <dbReference type="ARBA" id="ARBA00022723"/>
    </source>
</evidence>
<keyword evidence="16 26" id="KW-0130">Cell adhesion</keyword>
<feature type="disulfide bond" evidence="25">
    <location>
        <begin position="58"/>
        <end position="68"/>
    </location>
</feature>
<dbReference type="SUPFAM" id="SSF69179">
    <property type="entry name" value="Integrin domains"/>
    <property type="match status" value="1"/>
</dbReference>
<dbReference type="GO" id="GO:0098639">
    <property type="term" value="F:collagen binding involved in cell-matrix adhesion"/>
    <property type="evidence" value="ECO:0007669"/>
    <property type="project" value="TreeGrafter"/>
</dbReference>
<dbReference type="SUPFAM" id="SSF53300">
    <property type="entry name" value="vWA-like"/>
    <property type="match status" value="1"/>
</dbReference>
<feature type="disulfide bond" evidence="25">
    <location>
        <begin position="562"/>
        <end position="567"/>
    </location>
</feature>
<dbReference type="InterPro" id="IPR016201">
    <property type="entry name" value="PSI"/>
</dbReference>
<dbReference type="GO" id="GO:0005178">
    <property type="term" value="F:integrin binding"/>
    <property type="evidence" value="ECO:0007669"/>
    <property type="project" value="TreeGrafter"/>
</dbReference>
<evidence type="ECO:0000256" key="23">
    <source>
        <dbReference type="ARBA" id="ARBA00023180"/>
    </source>
</evidence>
<dbReference type="GO" id="GO:0033627">
    <property type="term" value="P:cell adhesion mediated by integrin"/>
    <property type="evidence" value="ECO:0007669"/>
    <property type="project" value="TreeGrafter"/>
</dbReference>
<dbReference type="InterPro" id="IPR013111">
    <property type="entry name" value="EGF_extracell"/>
</dbReference>
<dbReference type="InterPro" id="IPR033760">
    <property type="entry name" value="Integrin_beta_N"/>
</dbReference>
<dbReference type="OrthoDB" id="410592at2759"/>
<keyword evidence="23" id="KW-0325">Glycoprotein</keyword>
<dbReference type="Pfam" id="PF18372">
    <property type="entry name" value="I-EGF_1"/>
    <property type="match status" value="1"/>
</dbReference>
<evidence type="ECO:0000256" key="24">
    <source>
        <dbReference type="ARBA" id="ARBA00023273"/>
    </source>
</evidence>
<dbReference type="GO" id="GO:0043236">
    <property type="term" value="F:laminin binding"/>
    <property type="evidence" value="ECO:0007669"/>
    <property type="project" value="TreeGrafter"/>
</dbReference>
<evidence type="ECO:0000256" key="1">
    <source>
        <dbReference type="ARBA" id="ARBA00004199"/>
    </source>
</evidence>
<name>A0A401S8N8_CHIPU</name>
<dbReference type="GO" id="GO:0007517">
    <property type="term" value="P:muscle organ development"/>
    <property type="evidence" value="ECO:0007669"/>
    <property type="project" value="UniProtKB-KW"/>
</dbReference>
<dbReference type="FunFam" id="2.10.25.10:FF:000098">
    <property type="entry name" value="Integrin beta"/>
    <property type="match status" value="1"/>
</dbReference>
<keyword evidence="20" id="KW-0472">Membrane</keyword>
<feature type="disulfide bond" evidence="25">
    <location>
        <begin position="620"/>
        <end position="625"/>
    </location>
</feature>
<dbReference type="FunFam" id="3.30.1680.10:FF:000002">
    <property type="entry name" value="Integrin beta"/>
    <property type="match status" value="1"/>
</dbReference>
<dbReference type="PANTHER" id="PTHR10082">
    <property type="entry name" value="INTEGRIN BETA SUBUNIT"/>
    <property type="match status" value="1"/>
</dbReference>
<dbReference type="GO" id="GO:0098609">
    <property type="term" value="P:cell-cell adhesion"/>
    <property type="evidence" value="ECO:0007669"/>
    <property type="project" value="TreeGrafter"/>
</dbReference>
<dbReference type="InterPro" id="IPR036465">
    <property type="entry name" value="vWFA_dom_sf"/>
</dbReference>
<evidence type="ECO:0000256" key="17">
    <source>
        <dbReference type="ARBA" id="ARBA00022949"/>
    </source>
</evidence>
<evidence type="ECO:0000256" key="9">
    <source>
        <dbReference type="ARBA" id="ARBA00022553"/>
    </source>
</evidence>
<evidence type="ECO:0000259" key="27">
    <source>
        <dbReference type="PROSITE" id="PS00022"/>
    </source>
</evidence>
<reference evidence="28 29" key="1">
    <citation type="journal article" date="2018" name="Nat. Ecol. Evol.">
        <title>Shark genomes provide insights into elasmobranch evolution and the origin of vertebrates.</title>
        <authorList>
            <person name="Hara Y"/>
            <person name="Yamaguchi K"/>
            <person name="Onimaru K"/>
            <person name="Kadota M"/>
            <person name="Koyanagi M"/>
            <person name="Keeley SD"/>
            <person name="Tatsumi K"/>
            <person name="Tanaka K"/>
            <person name="Motone F"/>
            <person name="Kageyama Y"/>
            <person name="Nozu R"/>
            <person name="Adachi N"/>
            <person name="Nishimura O"/>
            <person name="Nakagawa R"/>
            <person name="Tanegashima C"/>
            <person name="Kiyatake I"/>
            <person name="Matsumoto R"/>
            <person name="Murakumo K"/>
            <person name="Nishida K"/>
            <person name="Terakita A"/>
            <person name="Kuratani S"/>
            <person name="Sato K"/>
            <person name="Hyodo S Kuraku.S."/>
        </authorList>
    </citation>
    <scope>NUCLEOTIDE SEQUENCE [LARGE SCALE GENOMIC DNA]</scope>
</reference>
<dbReference type="InterPro" id="IPR057243">
    <property type="entry name" value="Integrin_I-EGF_CS"/>
</dbReference>
<dbReference type="GO" id="GO:0019901">
    <property type="term" value="F:protein kinase binding"/>
    <property type="evidence" value="ECO:0007669"/>
    <property type="project" value="TreeGrafter"/>
</dbReference>
<dbReference type="EMBL" id="BEZZ01000134">
    <property type="protein sequence ID" value="GCC26700.1"/>
    <property type="molecule type" value="Genomic_DNA"/>
</dbReference>
<dbReference type="GO" id="GO:0045202">
    <property type="term" value="C:synapse"/>
    <property type="evidence" value="ECO:0007669"/>
    <property type="project" value="TreeGrafter"/>
</dbReference>
<gene>
    <name evidence="28" type="ORF">chiPu_0005118</name>
</gene>
<feature type="disulfide bond" evidence="25">
    <location>
        <begin position="50"/>
        <end position="471"/>
    </location>
</feature>
<dbReference type="AlphaFoldDB" id="A0A401S8N8"/>
<keyword evidence="8" id="KW-0517">Myogenesis</keyword>
<dbReference type="InterPro" id="IPR036349">
    <property type="entry name" value="Integrin_bsu_tail_dom_sf"/>
</dbReference>
<evidence type="ECO:0000256" key="16">
    <source>
        <dbReference type="ARBA" id="ARBA00022889"/>
    </source>
</evidence>
<dbReference type="InterPro" id="IPR002369">
    <property type="entry name" value="Integrin_bsu_VWA"/>
</dbReference>
<evidence type="ECO:0000256" key="18">
    <source>
        <dbReference type="ARBA" id="ARBA00022989"/>
    </source>
</evidence>
<dbReference type="GO" id="GO:0009986">
    <property type="term" value="C:cell surface"/>
    <property type="evidence" value="ECO:0007669"/>
    <property type="project" value="TreeGrafter"/>
</dbReference>
<keyword evidence="29" id="KW-1185">Reference proteome</keyword>
<dbReference type="FunFam" id="2.10.25.10:FF:000075">
    <property type="entry name" value="Integrin beta"/>
    <property type="match status" value="1"/>
</dbReference>
<feature type="disulfide bond" evidence="25">
    <location>
        <begin position="622"/>
        <end position="667"/>
    </location>
</feature>
<dbReference type="GO" id="GO:0008305">
    <property type="term" value="C:integrin complex"/>
    <property type="evidence" value="ECO:0007669"/>
    <property type="project" value="TreeGrafter"/>
</dbReference>
<protein>
    <recommendedName>
        <fullName evidence="26">Integrin beta</fullName>
    </recommendedName>
</protein>
<dbReference type="InterPro" id="IPR000742">
    <property type="entry name" value="EGF"/>
</dbReference>
<evidence type="ECO:0000256" key="13">
    <source>
        <dbReference type="ARBA" id="ARBA00022737"/>
    </source>
</evidence>
<dbReference type="SMART" id="SM00423">
    <property type="entry name" value="PSI"/>
    <property type="match status" value="1"/>
</dbReference>
<evidence type="ECO:0000256" key="8">
    <source>
        <dbReference type="ARBA" id="ARBA00022541"/>
    </source>
</evidence>
<dbReference type="OMA" id="ACANIDF"/>
<dbReference type="InterPro" id="IPR015812">
    <property type="entry name" value="Integrin_bsu"/>
</dbReference>
<dbReference type="Proteomes" id="UP000287033">
    <property type="component" value="Unassembled WGS sequence"/>
</dbReference>
<keyword evidence="24" id="KW-0966">Cell projection</keyword>
<feature type="disulfide bond" evidence="25">
    <location>
        <begin position="583"/>
        <end position="614"/>
    </location>
</feature>
<dbReference type="SUPFAM" id="SSF69687">
    <property type="entry name" value="Integrin beta tail domain"/>
    <property type="match status" value="1"/>
</dbReference>
<dbReference type="Pfam" id="PF17205">
    <property type="entry name" value="PSI_integrin"/>
    <property type="match status" value="1"/>
</dbReference>
<dbReference type="Gene3D" id="3.40.50.410">
    <property type="entry name" value="von Willebrand factor, type A domain"/>
    <property type="match status" value="1"/>
</dbReference>
<dbReference type="Gene3D" id="2.10.25.10">
    <property type="entry name" value="Laminin"/>
    <property type="match status" value="4"/>
</dbReference>
<evidence type="ECO:0000256" key="6">
    <source>
        <dbReference type="ARBA" id="ARBA00022475"/>
    </source>
</evidence>
<dbReference type="SMART" id="SM00187">
    <property type="entry name" value="INB"/>
    <property type="match status" value="1"/>
</dbReference>
<evidence type="ECO:0000256" key="20">
    <source>
        <dbReference type="ARBA" id="ARBA00023136"/>
    </source>
</evidence>
<dbReference type="InterPro" id="IPR032695">
    <property type="entry name" value="Integrin_dom_sf"/>
</dbReference>
<evidence type="ECO:0000256" key="3">
    <source>
        <dbReference type="ARBA" id="ARBA00004297"/>
    </source>
</evidence>
<feature type="disulfide bond" evidence="25">
    <location>
        <begin position="588"/>
        <end position="597"/>
    </location>
</feature>
<dbReference type="Gene3D" id="3.30.1680.10">
    <property type="entry name" value="ligand-binding face of the semaphorins, domain 2"/>
    <property type="match status" value="1"/>
</dbReference>
<evidence type="ECO:0000256" key="7">
    <source>
        <dbReference type="ARBA" id="ARBA00022536"/>
    </source>
</evidence>
<keyword evidence="17" id="KW-0965">Cell junction</keyword>
<feature type="disulfide bond" evidence="25">
    <location>
        <begin position="213"/>
        <end position="219"/>
    </location>
</feature>
<evidence type="ECO:0000256" key="15">
    <source>
        <dbReference type="ARBA" id="ARBA00022842"/>
    </source>
</evidence>
<feature type="disulfide bond" evidence="25">
    <location>
        <begin position="627"/>
        <end position="636"/>
    </location>
</feature>
<evidence type="ECO:0000313" key="29">
    <source>
        <dbReference type="Proteomes" id="UP000287033"/>
    </source>
</evidence>
<feature type="domain" description="EGF-like" evidence="27">
    <location>
        <begin position="625"/>
        <end position="636"/>
    </location>
</feature>
<evidence type="ECO:0000256" key="12">
    <source>
        <dbReference type="ARBA" id="ARBA00022729"/>
    </source>
</evidence>
<dbReference type="GO" id="GO:0005925">
    <property type="term" value="C:focal adhesion"/>
    <property type="evidence" value="ECO:0007669"/>
    <property type="project" value="TreeGrafter"/>
</dbReference>
<dbReference type="Pfam" id="PF07974">
    <property type="entry name" value="EGF_2"/>
    <property type="match status" value="1"/>
</dbReference>
<dbReference type="Pfam" id="PF00362">
    <property type="entry name" value="Integrin_beta"/>
    <property type="match status" value="1"/>
</dbReference>
<dbReference type="FunFam" id="2.10.25.10:FF:000043">
    <property type="entry name" value="Integrin beta"/>
    <property type="match status" value="1"/>
</dbReference>
<keyword evidence="9" id="KW-0597">Phosphoprotein</keyword>
<feature type="disulfide bond" evidence="25">
    <location>
        <begin position="538"/>
        <end position="543"/>
    </location>
</feature>
<dbReference type="GO" id="GO:0040012">
    <property type="term" value="P:regulation of locomotion"/>
    <property type="evidence" value="ECO:0007669"/>
    <property type="project" value="UniProtKB-ARBA"/>
</dbReference>
<dbReference type="PIRSF" id="PIRSF002512">
    <property type="entry name" value="Integrin_B"/>
    <property type="match status" value="1"/>
</dbReference>
<dbReference type="Gene3D" id="2.60.40.1510">
    <property type="entry name" value="ntegrin, alpha v. Chain A, domain 3"/>
    <property type="match status" value="1"/>
</dbReference>
<dbReference type="InterPro" id="IPR012896">
    <property type="entry name" value="Integrin_bsu_tail"/>
</dbReference>
<evidence type="ECO:0000256" key="22">
    <source>
        <dbReference type="ARBA" id="ARBA00023170"/>
    </source>
</evidence>
<evidence type="ECO:0000256" key="14">
    <source>
        <dbReference type="ARBA" id="ARBA00022837"/>
    </source>
</evidence>
<dbReference type="InterPro" id="IPR057073">
    <property type="entry name" value="EGF_integrin_2"/>
</dbReference>
<feature type="disulfide bond" evidence="25">
    <location>
        <begin position="509"/>
        <end position="523"/>
    </location>
</feature>
<feature type="disulfide bond" evidence="25">
    <location>
        <begin position="484"/>
        <end position="496"/>
    </location>
</feature>
<feature type="disulfide bond" evidence="25">
    <location>
        <begin position="498"/>
        <end position="507"/>
    </location>
</feature>
<evidence type="ECO:0000256" key="5">
    <source>
        <dbReference type="ARBA" id="ARBA00007449"/>
    </source>
</evidence>
<dbReference type="PROSITE" id="PS00243">
    <property type="entry name" value="I_EGF_1"/>
    <property type="match status" value="1"/>
</dbReference>
<evidence type="ECO:0000256" key="21">
    <source>
        <dbReference type="ARBA" id="ARBA00023157"/>
    </source>
</evidence>
<evidence type="ECO:0000256" key="2">
    <source>
        <dbReference type="ARBA" id="ARBA00004223"/>
    </source>
</evidence>
<evidence type="ECO:0000256" key="4">
    <source>
        <dbReference type="ARBA" id="ARBA00004510"/>
    </source>
</evidence>
<dbReference type="SUPFAM" id="SSF103575">
    <property type="entry name" value="Plexin repeat"/>
    <property type="match status" value="1"/>
</dbReference>
<keyword evidence="13" id="KW-0677">Repeat</keyword>
<evidence type="ECO:0000256" key="26">
    <source>
        <dbReference type="RuleBase" id="RU000633"/>
    </source>
</evidence>
<feature type="disulfide bond" evidence="25">
    <location>
        <begin position="61"/>
        <end position="98"/>
    </location>
</feature>
<keyword evidence="7" id="KW-0245">EGF-like domain</keyword>
<feature type="disulfide bond" evidence="25">
    <location>
        <begin position="581"/>
        <end position="586"/>
    </location>
</feature>
<keyword evidence="19 26" id="KW-0401">Integrin</keyword>
<dbReference type="GO" id="GO:0016477">
    <property type="term" value="P:cell migration"/>
    <property type="evidence" value="ECO:0007669"/>
    <property type="project" value="TreeGrafter"/>
</dbReference>
<keyword evidence="21 25" id="KW-1015">Disulfide bond</keyword>
<dbReference type="PANTHER" id="PTHR10082:SF28">
    <property type="entry name" value="INTEGRIN BETA-1"/>
    <property type="match status" value="1"/>
</dbReference>
<feature type="disulfide bond" evidence="25">
    <location>
        <begin position="599"/>
        <end position="606"/>
    </location>
</feature>
<organism evidence="28 29">
    <name type="scientific">Chiloscyllium punctatum</name>
    <name type="common">Brownbanded bambooshark</name>
    <name type="synonym">Hemiscyllium punctatum</name>
    <dbReference type="NCBI Taxonomy" id="137246"/>
    <lineage>
        <taxon>Eukaryota</taxon>
        <taxon>Metazoa</taxon>
        <taxon>Chordata</taxon>
        <taxon>Craniata</taxon>
        <taxon>Vertebrata</taxon>
        <taxon>Chondrichthyes</taxon>
        <taxon>Elasmobranchii</taxon>
        <taxon>Galeomorphii</taxon>
        <taxon>Galeoidea</taxon>
        <taxon>Orectolobiformes</taxon>
        <taxon>Hemiscylliidae</taxon>
        <taxon>Chiloscyllium</taxon>
    </lineage>
</organism>